<keyword evidence="3 5" id="KW-0378">Hydrolase</keyword>
<keyword evidence="4 5" id="KW-0326">Glycosidase</keyword>
<evidence type="ECO:0000256" key="3">
    <source>
        <dbReference type="ARBA" id="ARBA00022801"/>
    </source>
</evidence>
<dbReference type="Gene3D" id="2.115.10.20">
    <property type="entry name" value="Glycosyl hydrolase domain, family 43"/>
    <property type="match status" value="1"/>
</dbReference>
<keyword evidence="7" id="KW-1185">Reference proteome</keyword>
<comment type="similarity">
    <text evidence="2 5">Belongs to the glycosyl hydrolase 43 family.</text>
</comment>
<proteinExistence type="inferred from homology"/>
<evidence type="ECO:0000313" key="7">
    <source>
        <dbReference type="Proteomes" id="UP000190328"/>
    </source>
</evidence>
<dbReference type="CDD" id="cd08981">
    <property type="entry name" value="GH43_Bt1873-like"/>
    <property type="match status" value="1"/>
</dbReference>
<sequence length="290" mass="33808">MKVEEINLRDPFVLAYEGVYYLYGTRGYNCWEQPEDLSTLGFDVYTSKDLQNWSDPIEIFRYTDEFWGDQNFWAPEVHHYQGKFYMFASFTAKNKCRGTQILVSNSPLGPFVPHSEESITPKNWECLDGTLYVDEQNIPHLIFCHEWVQIRDGTICSVELSQDLRERVGEVKELFHASTPSWAEKNAQRFVTDGPCVYKASDNSLCLFWSSLKGTEYVEAISFSENGQLDGKWQHAKELFFSSDGGHGMLFKGFDEEMYFTLHQPNEREKEHPVFIKISEEEILSFKKDK</sequence>
<dbReference type="Pfam" id="PF04616">
    <property type="entry name" value="Glyco_hydro_43"/>
    <property type="match status" value="1"/>
</dbReference>
<evidence type="ECO:0000256" key="5">
    <source>
        <dbReference type="RuleBase" id="RU361187"/>
    </source>
</evidence>
<dbReference type="EMBL" id="FUXI01000003">
    <property type="protein sequence ID" value="SJZ44897.1"/>
    <property type="molecule type" value="Genomic_DNA"/>
</dbReference>
<dbReference type="Proteomes" id="UP000190328">
    <property type="component" value="Unassembled WGS sequence"/>
</dbReference>
<dbReference type="InterPro" id="IPR006710">
    <property type="entry name" value="Glyco_hydro_43"/>
</dbReference>
<dbReference type="OrthoDB" id="9801455at2"/>
<dbReference type="GO" id="GO:0004553">
    <property type="term" value="F:hydrolase activity, hydrolyzing O-glycosyl compounds"/>
    <property type="evidence" value="ECO:0007669"/>
    <property type="project" value="InterPro"/>
</dbReference>
<organism evidence="6 7">
    <name type="scientific">Pilibacter termitis</name>
    <dbReference type="NCBI Taxonomy" id="263852"/>
    <lineage>
        <taxon>Bacteria</taxon>
        <taxon>Bacillati</taxon>
        <taxon>Bacillota</taxon>
        <taxon>Bacilli</taxon>
        <taxon>Lactobacillales</taxon>
        <taxon>Enterococcaceae</taxon>
        <taxon>Pilibacter</taxon>
    </lineage>
</organism>
<accession>A0A1T4KRD9</accession>
<dbReference type="InterPro" id="IPR050727">
    <property type="entry name" value="GH43_arabinanases"/>
</dbReference>
<dbReference type="GO" id="GO:0005975">
    <property type="term" value="P:carbohydrate metabolic process"/>
    <property type="evidence" value="ECO:0007669"/>
    <property type="project" value="InterPro"/>
</dbReference>
<dbReference type="STRING" id="263852.SAMN02745116_00342"/>
<evidence type="ECO:0000256" key="2">
    <source>
        <dbReference type="ARBA" id="ARBA00009865"/>
    </source>
</evidence>
<evidence type="ECO:0000256" key="1">
    <source>
        <dbReference type="ARBA" id="ARBA00004834"/>
    </source>
</evidence>
<evidence type="ECO:0000256" key="4">
    <source>
        <dbReference type="ARBA" id="ARBA00023295"/>
    </source>
</evidence>
<dbReference type="RefSeq" id="WP_078806305.1">
    <property type="nucleotide sequence ID" value="NZ_FUXI01000003.1"/>
</dbReference>
<evidence type="ECO:0000313" key="6">
    <source>
        <dbReference type="EMBL" id="SJZ44897.1"/>
    </source>
</evidence>
<dbReference type="AlphaFoldDB" id="A0A1T4KRD9"/>
<dbReference type="SUPFAM" id="SSF75005">
    <property type="entry name" value="Arabinanase/levansucrase/invertase"/>
    <property type="match status" value="1"/>
</dbReference>
<protein>
    <submittedName>
        <fullName evidence="6">Glycosyl hydrolases family 43</fullName>
    </submittedName>
</protein>
<gene>
    <name evidence="6" type="ORF">SAMN02745116_00342</name>
</gene>
<name>A0A1T4KRD9_9ENTE</name>
<reference evidence="6 7" key="1">
    <citation type="submission" date="2017-02" db="EMBL/GenBank/DDBJ databases">
        <authorList>
            <person name="Peterson S.W."/>
        </authorList>
    </citation>
    <scope>NUCLEOTIDE SEQUENCE [LARGE SCALE GENOMIC DNA]</scope>
    <source>
        <strain evidence="6 7">ATCC BAA-1030</strain>
    </source>
</reference>
<dbReference type="PANTHER" id="PTHR43301:SF3">
    <property type="entry name" value="ARABINAN ENDO-1,5-ALPHA-L-ARABINOSIDASE A-RELATED"/>
    <property type="match status" value="1"/>
</dbReference>
<comment type="pathway">
    <text evidence="1">Glycan metabolism; L-arabinan degradation.</text>
</comment>
<dbReference type="PANTHER" id="PTHR43301">
    <property type="entry name" value="ARABINAN ENDO-1,5-ALPHA-L-ARABINOSIDASE"/>
    <property type="match status" value="1"/>
</dbReference>
<dbReference type="InterPro" id="IPR023296">
    <property type="entry name" value="Glyco_hydro_beta-prop_sf"/>
</dbReference>